<organism evidence="2 3">
    <name type="scientific">Promicromonospora soli</name>
    <dbReference type="NCBI Taxonomy" id="2035533"/>
    <lineage>
        <taxon>Bacteria</taxon>
        <taxon>Bacillati</taxon>
        <taxon>Actinomycetota</taxon>
        <taxon>Actinomycetes</taxon>
        <taxon>Micrococcales</taxon>
        <taxon>Promicromonosporaceae</taxon>
        <taxon>Promicromonospora</taxon>
    </lineage>
</organism>
<evidence type="ECO:0000313" key="3">
    <source>
        <dbReference type="Proteomes" id="UP000627369"/>
    </source>
</evidence>
<name>A0A919G499_9MICO</name>
<reference evidence="2" key="1">
    <citation type="journal article" date="2014" name="Int. J. Syst. Evol. Microbiol.">
        <title>Complete genome sequence of Corynebacterium casei LMG S-19264T (=DSM 44701T), isolated from a smear-ripened cheese.</title>
        <authorList>
            <consortium name="US DOE Joint Genome Institute (JGI-PGF)"/>
            <person name="Walter F."/>
            <person name="Albersmeier A."/>
            <person name="Kalinowski J."/>
            <person name="Ruckert C."/>
        </authorList>
    </citation>
    <scope>NUCLEOTIDE SEQUENCE</scope>
    <source>
        <strain evidence="2">CGMCC 4.7398</strain>
    </source>
</reference>
<feature type="transmembrane region" description="Helical" evidence="1">
    <location>
        <begin position="75"/>
        <end position="100"/>
    </location>
</feature>
<gene>
    <name evidence="2" type="ORF">GCM10017772_40270</name>
</gene>
<dbReference type="EMBL" id="BNAS01000006">
    <property type="protein sequence ID" value="GHH77962.1"/>
    <property type="molecule type" value="Genomic_DNA"/>
</dbReference>
<proteinExistence type="predicted"/>
<accession>A0A919G499</accession>
<sequence>MHTLFGVLLIVHGLITLAISAGSFAPQGNIPNPRWLRWWPSELGQSWIFPGMGWPGGVIWLVAGLLLLGAGLGFLGFLVPVAWWIPLAIAGAIIGLVALILYFHPYYVLAVLLNVGILWVGLRPDSSLAAFFGIR</sequence>
<protein>
    <submittedName>
        <fullName evidence="2">Uncharacterized protein</fullName>
    </submittedName>
</protein>
<feature type="transmembrane region" description="Helical" evidence="1">
    <location>
        <begin position="106"/>
        <end position="122"/>
    </location>
</feature>
<reference evidence="2" key="2">
    <citation type="submission" date="2020-09" db="EMBL/GenBank/DDBJ databases">
        <authorList>
            <person name="Sun Q."/>
            <person name="Zhou Y."/>
        </authorList>
    </citation>
    <scope>NUCLEOTIDE SEQUENCE</scope>
    <source>
        <strain evidence="2">CGMCC 4.7398</strain>
    </source>
</reference>
<evidence type="ECO:0000313" key="2">
    <source>
        <dbReference type="EMBL" id="GHH77962.1"/>
    </source>
</evidence>
<keyword evidence="3" id="KW-1185">Reference proteome</keyword>
<feature type="transmembrane region" description="Helical" evidence="1">
    <location>
        <begin position="47"/>
        <end position="68"/>
    </location>
</feature>
<evidence type="ECO:0000256" key="1">
    <source>
        <dbReference type="SAM" id="Phobius"/>
    </source>
</evidence>
<keyword evidence="1" id="KW-0472">Membrane</keyword>
<dbReference type="RefSeq" id="WP_189671050.1">
    <property type="nucleotide sequence ID" value="NZ_BNAS01000006.1"/>
</dbReference>
<dbReference type="Proteomes" id="UP000627369">
    <property type="component" value="Unassembled WGS sequence"/>
</dbReference>
<keyword evidence="1" id="KW-0812">Transmembrane</keyword>
<dbReference type="AlphaFoldDB" id="A0A919G499"/>
<keyword evidence="1" id="KW-1133">Transmembrane helix</keyword>
<comment type="caution">
    <text evidence="2">The sequence shown here is derived from an EMBL/GenBank/DDBJ whole genome shotgun (WGS) entry which is preliminary data.</text>
</comment>